<evidence type="ECO:0000313" key="4">
    <source>
        <dbReference type="Proteomes" id="UP001157161"/>
    </source>
</evidence>
<protein>
    <submittedName>
        <fullName evidence="3">Uncharacterized protein</fullName>
    </submittedName>
</protein>
<feature type="compositionally biased region" description="Low complexity" evidence="1">
    <location>
        <begin position="1"/>
        <end position="39"/>
    </location>
</feature>
<evidence type="ECO:0000313" key="3">
    <source>
        <dbReference type="EMBL" id="GMA30275.1"/>
    </source>
</evidence>
<accession>A0AA37URG8</accession>
<dbReference type="RefSeq" id="WP_284248817.1">
    <property type="nucleotide sequence ID" value="NZ_BSUM01000001.1"/>
</dbReference>
<keyword evidence="2" id="KW-1133">Transmembrane helix</keyword>
<feature type="region of interest" description="Disordered" evidence="1">
    <location>
        <begin position="1"/>
        <end position="64"/>
    </location>
</feature>
<organism evidence="3 4">
    <name type="scientific">Litorihabitans aurantiacus</name>
    <dbReference type="NCBI Taxonomy" id="1930061"/>
    <lineage>
        <taxon>Bacteria</taxon>
        <taxon>Bacillati</taxon>
        <taxon>Actinomycetota</taxon>
        <taxon>Actinomycetes</taxon>
        <taxon>Micrococcales</taxon>
        <taxon>Beutenbergiaceae</taxon>
        <taxon>Litorihabitans</taxon>
    </lineage>
</organism>
<dbReference type="EMBL" id="BSUM01000001">
    <property type="protein sequence ID" value="GMA30275.1"/>
    <property type="molecule type" value="Genomic_DNA"/>
</dbReference>
<reference evidence="3" key="1">
    <citation type="journal article" date="2014" name="Int. J. Syst. Evol. Microbiol.">
        <title>Complete genome sequence of Corynebacterium casei LMG S-19264T (=DSM 44701T), isolated from a smear-ripened cheese.</title>
        <authorList>
            <consortium name="US DOE Joint Genome Institute (JGI-PGF)"/>
            <person name="Walter F."/>
            <person name="Albersmeier A."/>
            <person name="Kalinowski J."/>
            <person name="Ruckert C."/>
        </authorList>
    </citation>
    <scope>NUCLEOTIDE SEQUENCE</scope>
    <source>
        <strain evidence="3">NBRC 112290</strain>
    </source>
</reference>
<name>A0AA37URG8_9MICO</name>
<feature type="transmembrane region" description="Helical" evidence="2">
    <location>
        <begin position="162"/>
        <end position="184"/>
    </location>
</feature>
<evidence type="ECO:0000256" key="1">
    <source>
        <dbReference type="SAM" id="MobiDB-lite"/>
    </source>
</evidence>
<sequence length="185" mass="19357">MSTPSPGYGQQPQQHSPQQPQQPQQHGTPPPAGYGAPAAHGGGSPVPPGYGAPVPGPSQQGPQATIDLTVQGSVMMRSFVPPTIWVNGHVLTPKYGQRDVPVPAGPVRVDVECQWMRKYGQASLSFTAQPGQTVPVFYAAPAHQFTTGAIGHTKQKHKGMGFVWGILGVALALIVFAVVLPFALG</sequence>
<comment type="caution">
    <text evidence="3">The sequence shown here is derived from an EMBL/GenBank/DDBJ whole genome shotgun (WGS) entry which is preliminary data.</text>
</comment>
<gene>
    <name evidence="3" type="ORF">GCM10025875_02670</name>
</gene>
<dbReference type="Proteomes" id="UP001157161">
    <property type="component" value="Unassembled WGS sequence"/>
</dbReference>
<proteinExistence type="predicted"/>
<keyword evidence="2" id="KW-0812">Transmembrane</keyword>
<keyword evidence="4" id="KW-1185">Reference proteome</keyword>
<feature type="compositionally biased region" description="Pro residues" evidence="1">
    <location>
        <begin position="45"/>
        <end position="56"/>
    </location>
</feature>
<keyword evidence="2" id="KW-0472">Membrane</keyword>
<evidence type="ECO:0000256" key="2">
    <source>
        <dbReference type="SAM" id="Phobius"/>
    </source>
</evidence>
<dbReference type="AlphaFoldDB" id="A0AA37URG8"/>
<reference evidence="3" key="2">
    <citation type="submission" date="2023-02" db="EMBL/GenBank/DDBJ databases">
        <authorList>
            <person name="Sun Q."/>
            <person name="Mori K."/>
        </authorList>
    </citation>
    <scope>NUCLEOTIDE SEQUENCE</scope>
    <source>
        <strain evidence="3">NBRC 112290</strain>
    </source>
</reference>